<dbReference type="SUPFAM" id="SSF53098">
    <property type="entry name" value="Ribonuclease H-like"/>
    <property type="match status" value="1"/>
</dbReference>
<gene>
    <name evidence="1" type="ORF">CYMTET_40904</name>
</gene>
<dbReference type="EMBL" id="LGRX02027218">
    <property type="protein sequence ID" value="KAK3249678.1"/>
    <property type="molecule type" value="Genomic_DNA"/>
</dbReference>
<accession>A0AAE0C8G1</accession>
<protein>
    <recommendedName>
        <fullName evidence="3">DUF4371 domain-containing protein</fullName>
    </recommendedName>
</protein>
<dbReference type="PANTHER" id="PTHR46880:SF5">
    <property type="entry name" value="DUF4371 DOMAIN-CONTAINING PROTEIN"/>
    <property type="match status" value="1"/>
</dbReference>
<dbReference type="AlphaFoldDB" id="A0AAE0C8G1"/>
<sequence length="455" mass="50289">MCLSAESLFLDDGLTSRFNLGVEAYRNKDACKEFVRFIAGVIRQDILAKVKSSPAFAIAVDESNDIGNIEEMVIYVWYVREGRPATRFLGLVPLETADSSSIAQAIVDKVRAWDLSPETFFAFGSDGCSVMTGADNGVAIRLRIGDLCMNPCMLSFHCMAHKLQLSAKGAGKDIPFFSTFESTLHSLASYFNRSAKRGHRFASIQKALGFEGTTVVLSDVVTRWLSKGDSVESIYKLLPALEEEFRLQASGCAVASVLHKEVTSFTFLATLAFHKDFFSKLNILSVSLQKDTVDYDYAMGLVESTKRGLQTLYIAPATPGGVTLKALLKMNSEKSDSFLFKHPQGEYRVQYVDADYTVVVQHIKLFAEALFAEFEDRFPPRDIIAAFGIFTPTNFPTDDNLVSDYGDGELELLMNHFSKAPESFNTEVTLEQWEALKSDISNRIAGAQEAQAAAD</sequence>
<name>A0AAE0C8G1_9CHLO</name>
<organism evidence="1 2">
    <name type="scientific">Cymbomonas tetramitiformis</name>
    <dbReference type="NCBI Taxonomy" id="36881"/>
    <lineage>
        <taxon>Eukaryota</taxon>
        <taxon>Viridiplantae</taxon>
        <taxon>Chlorophyta</taxon>
        <taxon>Pyramimonadophyceae</taxon>
        <taxon>Pyramimonadales</taxon>
        <taxon>Pyramimonadaceae</taxon>
        <taxon>Cymbomonas</taxon>
    </lineage>
</organism>
<evidence type="ECO:0000313" key="2">
    <source>
        <dbReference type="Proteomes" id="UP001190700"/>
    </source>
</evidence>
<dbReference type="InterPro" id="IPR012337">
    <property type="entry name" value="RNaseH-like_sf"/>
</dbReference>
<comment type="caution">
    <text evidence="1">The sequence shown here is derived from an EMBL/GenBank/DDBJ whole genome shotgun (WGS) entry which is preliminary data.</text>
</comment>
<proteinExistence type="predicted"/>
<keyword evidence="2" id="KW-1185">Reference proteome</keyword>
<reference evidence="1 2" key="1">
    <citation type="journal article" date="2015" name="Genome Biol. Evol.">
        <title>Comparative Genomics of a Bacterivorous Green Alga Reveals Evolutionary Causalities and Consequences of Phago-Mixotrophic Mode of Nutrition.</title>
        <authorList>
            <person name="Burns J.A."/>
            <person name="Paasch A."/>
            <person name="Narechania A."/>
            <person name="Kim E."/>
        </authorList>
    </citation>
    <scope>NUCLEOTIDE SEQUENCE [LARGE SCALE GENOMIC DNA]</scope>
    <source>
        <strain evidence="1 2">PLY_AMNH</strain>
    </source>
</reference>
<dbReference type="PANTHER" id="PTHR46880">
    <property type="entry name" value="RAS-ASSOCIATING DOMAIN-CONTAINING PROTEIN"/>
    <property type="match status" value="1"/>
</dbReference>
<evidence type="ECO:0008006" key="3">
    <source>
        <dbReference type="Google" id="ProtNLM"/>
    </source>
</evidence>
<evidence type="ECO:0000313" key="1">
    <source>
        <dbReference type="EMBL" id="KAK3249678.1"/>
    </source>
</evidence>
<dbReference type="Proteomes" id="UP001190700">
    <property type="component" value="Unassembled WGS sequence"/>
</dbReference>